<feature type="transmembrane region" description="Helical" evidence="6">
    <location>
        <begin position="127"/>
        <end position="146"/>
    </location>
</feature>
<dbReference type="Proteomes" id="UP000054383">
    <property type="component" value="Unassembled WGS sequence"/>
</dbReference>
<dbReference type="OMA" id="ICPIVAC"/>
<evidence type="ECO:0000256" key="3">
    <source>
        <dbReference type="ARBA" id="ARBA00022692"/>
    </source>
</evidence>
<evidence type="ECO:0000256" key="1">
    <source>
        <dbReference type="ARBA" id="ARBA00004141"/>
    </source>
</evidence>
<gene>
    <name evidence="7" type="ORF">PISL3812_04868</name>
</gene>
<dbReference type="GO" id="GO:0005886">
    <property type="term" value="C:plasma membrane"/>
    <property type="evidence" value="ECO:0007669"/>
    <property type="project" value="TreeGrafter"/>
</dbReference>
<evidence type="ECO:0000256" key="4">
    <source>
        <dbReference type="ARBA" id="ARBA00022989"/>
    </source>
</evidence>
<feature type="transmembrane region" description="Helical" evidence="6">
    <location>
        <begin position="441"/>
        <end position="464"/>
    </location>
</feature>
<dbReference type="PANTHER" id="PTHR30618:SF0">
    <property type="entry name" value="PURINE-URACIL PERMEASE NCS1"/>
    <property type="match status" value="1"/>
</dbReference>
<sequence>MVELPKPNALLHQKQLLLDSLKVRNDAGNGQYESGQFGRWSNKDLDPSPPQQRTWSAWSFFAFQFSIAFSPTTYNAGASLYAIGLNWWIIFIASFVVSILIAILLFLNARGPARYHVGYPTFVRLCAGIYGSLVFVFIRGVVAILYMAIQTYYASQFVAVMLRCVFGHQWTDLPNHLPKSAAITSSNLLAFGILWIIQFPFAFVHPSKMAVVFQIKSVIAPIGLIATMIWALVSSHGADFDGLSSQTVSGAALGWSFMHAINAIVSNVIPPLVNISDLARYVKRPRDTLPMPIGLVVSKPLVVFLGMIITAAGRIGTCGTFILVFLTITGAQEREHSSFSRPAFATFVTNFTSNSIPVGCDLTGLFPQYFTIVRGQILCFILAWVCVPWKLTYSASSFLTFLGSYLCFICPIVACMIVDYWVVRKGNVHVPSLYKAQQGSIYYYTAGFNARAFVAWVVAIALVIPGVSGSLNPGSIGTAAVRMYNMGFLLSTVVAALVYYLGCRIWPVEIYPREVQPKDESWEAMRYTEGFFPEDDVIPDYLRERVLDGQLMHVNAGKDATLPASGDEKLTIHV</sequence>
<keyword evidence="4 6" id="KW-1133">Transmembrane helix</keyword>
<feature type="transmembrane region" description="Helical" evidence="6">
    <location>
        <begin position="301"/>
        <end position="328"/>
    </location>
</feature>
<feature type="transmembrane region" description="Helical" evidence="6">
    <location>
        <begin position="211"/>
        <end position="233"/>
    </location>
</feature>
<accession>A0A0U1LWQ0</accession>
<protein>
    <submittedName>
        <fullName evidence="7">Uridine permease</fullName>
    </submittedName>
</protein>
<feature type="transmembrane region" description="Helical" evidence="6">
    <location>
        <begin position="372"/>
        <end position="391"/>
    </location>
</feature>
<name>A0A0U1LWQ0_TALIS</name>
<feature type="transmembrane region" description="Helical" evidence="6">
    <location>
        <begin position="484"/>
        <end position="503"/>
    </location>
</feature>
<keyword evidence="3 6" id="KW-0812">Transmembrane</keyword>
<dbReference type="InterPro" id="IPR001248">
    <property type="entry name" value="Pur-cyt_permease"/>
</dbReference>
<dbReference type="OrthoDB" id="2018619at2759"/>
<dbReference type="Gene3D" id="1.10.4160.10">
    <property type="entry name" value="Hydantoin permease"/>
    <property type="match status" value="1"/>
</dbReference>
<evidence type="ECO:0000256" key="2">
    <source>
        <dbReference type="ARBA" id="ARBA00008974"/>
    </source>
</evidence>
<feature type="transmembrane region" description="Helical" evidence="6">
    <location>
        <begin position="86"/>
        <end position="107"/>
    </location>
</feature>
<feature type="transmembrane region" description="Helical" evidence="6">
    <location>
        <begin position="397"/>
        <end position="421"/>
    </location>
</feature>
<dbReference type="PANTHER" id="PTHR30618">
    <property type="entry name" value="NCS1 FAMILY PURINE/PYRIMIDINE TRANSPORTER"/>
    <property type="match status" value="1"/>
</dbReference>
<dbReference type="GO" id="GO:0015205">
    <property type="term" value="F:nucleobase transmembrane transporter activity"/>
    <property type="evidence" value="ECO:0007669"/>
    <property type="project" value="TreeGrafter"/>
</dbReference>
<proteinExistence type="inferred from homology"/>
<keyword evidence="8" id="KW-1185">Reference proteome</keyword>
<comment type="subcellular location">
    <subcellularLocation>
        <location evidence="1">Membrane</location>
        <topology evidence="1">Multi-pass membrane protein</topology>
    </subcellularLocation>
</comment>
<evidence type="ECO:0000313" key="8">
    <source>
        <dbReference type="Proteomes" id="UP000054383"/>
    </source>
</evidence>
<dbReference type="AlphaFoldDB" id="A0A0U1LWQ0"/>
<dbReference type="EMBL" id="CVMT01000003">
    <property type="protein sequence ID" value="CRG87847.1"/>
    <property type="molecule type" value="Genomic_DNA"/>
</dbReference>
<dbReference type="Pfam" id="PF02133">
    <property type="entry name" value="Transp_cyt_pur"/>
    <property type="match status" value="1"/>
</dbReference>
<dbReference type="InterPro" id="IPR045225">
    <property type="entry name" value="Uracil/uridine/allantoin_perm"/>
</dbReference>
<organism evidence="7 8">
    <name type="scientific">Talaromyces islandicus</name>
    <name type="common">Penicillium islandicum</name>
    <dbReference type="NCBI Taxonomy" id="28573"/>
    <lineage>
        <taxon>Eukaryota</taxon>
        <taxon>Fungi</taxon>
        <taxon>Dikarya</taxon>
        <taxon>Ascomycota</taxon>
        <taxon>Pezizomycotina</taxon>
        <taxon>Eurotiomycetes</taxon>
        <taxon>Eurotiomycetidae</taxon>
        <taxon>Eurotiales</taxon>
        <taxon>Trichocomaceae</taxon>
        <taxon>Talaromyces</taxon>
        <taxon>Talaromyces sect. Islandici</taxon>
    </lineage>
</organism>
<evidence type="ECO:0000256" key="6">
    <source>
        <dbReference type="SAM" id="Phobius"/>
    </source>
</evidence>
<reference evidence="7 8" key="1">
    <citation type="submission" date="2015-04" db="EMBL/GenBank/DDBJ databases">
        <authorList>
            <person name="Syromyatnikov M.Y."/>
            <person name="Popov V.N."/>
        </authorList>
    </citation>
    <scope>NUCLEOTIDE SEQUENCE [LARGE SCALE GENOMIC DNA]</scope>
    <source>
        <strain evidence="7">WF-38-12</strain>
    </source>
</reference>
<evidence type="ECO:0000313" key="7">
    <source>
        <dbReference type="EMBL" id="CRG87847.1"/>
    </source>
</evidence>
<evidence type="ECO:0000256" key="5">
    <source>
        <dbReference type="ARBA" id="ARBA00023136"/>
    </source>
</evidence>
<feature type="transmembrane region" description="Helical" evidence="6">
    <location>
        <begin position="182"/>
        <end position="204"/>
    </location>
</feature>
<keyword evidence="5 6" id="KW-0472">Membrane</keyword>
<comment type="similarity">
    <text evidence="2">Belongs to the purine-cytosine permease (2.A.39) family.</text>
</comment>